<gene>
    <name evidence="1" type="ORF">DBRI00130_LOCUS5438</name>
    <name evidence="2" type="ORF">DBRI00130_LOCUS5440</name>
</gene>
<evidence type="ECO:0000313" key="2">
    <source>
        <dbReference type="EMBL" id="CAE4589050.1"/>
    </source>
</evidence>
<evidence type="ECO:0000313" key="1">
    <source>
        <dbReference type="EMBL" id="CAE4589047.1"/>
    </source>
</evidence>
<dbReference type="EMBL" id="HBNS01006718">
    <property type="protein sequence ID" value="CAE4589050.1"/>
    <property type="molecule type" value="Transcribed_RNA"/>
</dbReference>
<dbReference type="EMBL" id="HBNS01006716">
    <property type="protein sequence ID" value="CAE4589047.1"/>
    <property type="molecule type" value="Transcribed_RNA"/>
</dbReference>
<protein>
    <submittedName>
        <fullName evidence="1">Uncharacterized protein</fullName>
    </submittedName>
</protein>
<accession>A0A6V2BQU0</accession>
<dbReference type="AlphaFoldDB" id="A0A6V2BQU0"/>
<reference evidence="1" key="1">
    <citation type="submission" date="2021-01" db="EMBL/GenBank/DDBJ databases">
        <authorList>
            <person name="Corre E."/>
            <person name="Pelletier E."/>
            <person name="Niang G."/>
            <person name="Scheremetjew M."/>
            <person name="Finn R."/>
            <person name="Kale V."/>
            <person name="Holt S."/>
            <person name="Cochrane G."/>
            <person name="Meng A."/>
            <person name="Brown T."/>
            <person name="Cohen L."/>
        </authorList>
    </citation>
    <scope>NUCLEOTIDE SEQUENCE</scope>
    <source>
        <strain evidence="1">GSO104</strain>
    </source>
</reference>
<name>A0A6V2BQU0_9STRA</name>
<organism evidence="1">
    <name type="scientific">Ditylum brightwellii</name>
    <dbReference type="NCBI Taxonomy" id="49249"/>
    <lineage>
        <taxon>Eukaryota</taxon>
        <taxon>Sar</taxon>
        <taxon>Stramenopiles</taxon>
        <taxon>Ochrophyta</taxon>
        <taxon>Bacillariophyta</taxon>
        <taxon>Mediophyceae</taxon>
        <taxon>Lithodesmiophycidae</taxon>
        <taxon>Lithodesmiales</taxon>
        <taxon>Lithodesmiaceae</taxon>
        <taxon>Ditylum</taxon>
    </lineage>
</organism>
<sequence length="178" mass="19278">MTNMYHQSGSSPAATLLMRVRTSGRCPPSLIGEDRVTRGDDFEAIALRTLEGGASQGLRLRSDGDAVESFELALKMARGPENVSGGLDMLHKARVIEMRRCILLAIVGSTSSSSASLQRILKNGYLIVVKSWLDDILNSAVGELAYYAISLSLIRSVAPILIKTDTPTNERCTCSYVQ</sequence>
<proteinExistence type="predicted"/>